<dbReference type="HOGENOM" id="CLU_413148_0_0_7"/>
<evidence type="ECO:0008006" key="4">
    <source>
        <dbReference type="Google" id="ProtNLM"/>
    </source>
</evidence>
<name>B8JBT8_ANAD2</name>
<reference evidence="2" key="1">
    <citation type="submission" date="2009-01" db="EMBL/GenBank/DDBJ databases">
        <title>Complete sequence of Anaeromyxobacter dehalogenans 2CP-1.</title>
        <authorList>
            <consortium name="US DOE Joint Genome Institute"/>
            <person name="Lucas S."/>
            <person name="Copeland A."/>
            <person name="Lapidus A."/>
            <person name="Glavina del Rio T."/>
            <person name="Dalin E."/>
            <person name="Tice H."/>
            <person name="Bruce D."/>
            <person name="Goodwin L."/>
            <person name="Pitluck S."/>
            <person name="Saunders E."/>
            <person name="Brettin T."/>
            <person name="Detter J.C."/>
            <person name="Han C."/>
            <person name="Larimer F."/>
            <person name="Land M."/>
            <person name="Hauser L."/>
            <person name="Kyrpides N."/>
            <person name="Ovchinnikova G."/>
            <person name="Beliaev A.S."/>
            <person name="Richardson P."/>
        </authorList>
    </citation>
    <scope>NUCLEOTIDE SEQUENCE</scope>
    <source>
        <strain evidence="2">2CP-1</strain>
    </source>
</reference>
<dbReference type="AlphaFoldDB" id="B8JBT8"/>
<gene>
    <name evidence="2" type="ordered locus">A2cp1_4379</name>
</gene>
<dbReference type="KEGG" id="acp:A2cp1_4379"/>
<evidence type="ECO:0000313" key="3">
    <source>
        <dbReference type="Proteomes" id="UP000007089"/>
    </source>
</evidence>
<evidence type="ECO:0000313" key="2">
    <source>
        <dbReference type="EMBL" id="ACL67696.1"/>
    </source>
</evidence>
<organism evidence="2 3">
    <name type="scientific">Anaeromyxobacter dehalogenans (strain ATCC BAA-258 / DSM 21875 / 2CP-1)</name>
    <dbReference type="NCBI Taxonomy" id="455488"/>
    <lineage>
        <taxon>Bacteria</taxon>
        <taxon>Pseudomonadati</taxon>
        <taxon>Myxococcota</taxon>
        <taxon>Myxococcia</taxon>
        <taxon>Myxococcales</taxon>
        <taxon>Cystobacterineae</taxon>
        <taxon>Anaeromyxobacteraceae</taxon>
        <taxon>Anaeromyxobacter</taxon>
    </lineage>
</organism>
<feature type="signal peptide" evidence="1">
    <location>
        <begin position="1"/>
        <end position="28"/>
    </location>
</feature>
<evidence type="ECO:0000256" key="1">
    <source>
        <dbReference type="SAM" id="SignalP"/>
    </source>
</evidence>
<keyword evidence="3" id="KW-1185">Reference proteome</keyword>
<sequence>MRRRRRRPSPTRALVAVALLAAFGPAGAAALDEPPPGSGGALRIVADPPRLLLGRDGAAELRIHAPAEVEELSISTNAGRVEGLRRLAGGGFAARYRPPAERYPLVAIVAATGRTARGPVDGWLALPLSGQGDARVRSQPGQEISLRIGDRTFGPRRAGPDGLAVIPVVVPPGVREAHHGFRPVDLHVPETSLVHAVADHVAVHADQAEHVRVLAYVVAPHGAARRGDVPAFEASRGSVSAVAREPGAFEAIWTLPAGAVGEDRLVVRLPGSPASRAVIRLDAVAGPPATVAVTFDREAVVAGSVEEVGVTARVLDAAGNAVDAPVELAAAGGTLSAPAPAGVGAVAARLRVRPGFGGRGEVVIIARAPAAGISGSRALPLQPGPPARARFSPDDAVLLADGHDAALRVTVLDRYDNPVRAVPAVSARRGSILGVEPDGEGTWRVRYRAPAVPARTGETVLAQVGQARATAELLLVPPRGPAILPTAGVLWDLRGRFTAASAGLATELPMRGLLPPTYVLAWRLEAGVLGFDDHRDLRATGSRGEPIRLSADAPARGLTLLGGATVRRELRRGPELWGSLAAGALLGRVDPDGAARDAGAAPALHATLGVGWPFRFATPFLEASLLAAGRSPLGALAAAGLSAGVRFDLPEATWRRSSSSTTSP</sequence>
<dbReference type="Proteomes" id="UP000007089">
    <property type="component" value="Chromosome"/>
</dbReference>
<keyword evidence="1" id="KW-0732">Signal</keyword>
<protein>
    <recommendedName>
        <fullName evidence="4">Invasin domain-containing protein</fullName>
    </recommendedName>
</protein>
<accession>B8JBT8</accession>
<dbReference type="EMBL" id="CP001359">
    <property type="protein sequence ID" value="ACL67696.1"/>
    <property type="molecule type" value="Genomic_DNA"/>
</dbReference>
<feature type="chain" id="PRO_5002872718" description="Invasin domain-containing protein" evidence="1">
    <location>
        <begin position="29"/>
        <end position="664"/>
    </location>
</feature>
<proteinExistence type="predicted"/>